<keyword evidence="1" id="KW-1133">Transmembrane helix</keyword>
<comment type="caution">
    <text evidence="3">The sequence shown here is derived from an EMBL/GenBank/DDBJ whole genome shotgun (WGS) entry which is preliminary data.</text>
</comment>
<feature type="transmembrane region" description="Helical" evidence="1">
    <location>
        <begin position="55"/>
        <end position="77"/>
    </location>
</feature>
<dbReference type="AlphaFoldDB" id="W4Q554"/>
<dbReference type="Proteomes" id="UP000018890">
    <property type="component" value="Unassembled WGS sequence"/>
</dbReference>
<name>W4Q554_9BACI</name>
<proteinExistence type="predicted"/>
<dbReference type="GO" id="GO:0005737">
    <property type="term" value="C:cytoplasm"/>
    <property type="evidence" value="ECO:0007669"/>
    <property type="project" value="TreeGrafter"/>
</dbReference>
<dbReference type="SUPFAM" id="SSF49785">
    <property type="entry name" value="Galactose-binding domain-like"/>
    <property type="match status" value="2"/>
</dbReference>
<dbReference type="InterPro" id="IPR008979">
    <property type="entry name" value="Galactose-bd-like_sf"/>
</dbReference>
<organism evidence="3 4">
    <name type="scientific">Halalkalibacter wakoensis JCM 9140</name>
    <dbReference type="NCBI Taxonomy" id="1236970"/>
    <lineage>
        <taxon>Bacteria</taxon>
        <taxon>Bacillati</taxon>
        <taxon>Bacillota</taxon>
        <taxon>Bacilli</taxon>
        <taxon>Bacillales</taxon>
        <taxon>Bacillaceae</taxon>
        <taxon>Halalkalibacter</taxon>
    </lineage>
</organism>
<sequence>MSENDKRKIIKNSLDDHVFRKHRLSEMKKQEILQEVQAKSQSTNKMKPFFKQQKVLPIASVAALFVILLISSLAIVGQDTSFHSQGSDSAASWVASIAGSSGQPTYTVDGNDETWWTAAAEHEWIQYDLGDTQRLVGLSMNWQEVTLNEHKITIDVSLDKENWETVWSGSISPSFRDEQLHLFSPTETRYIKLSIEQDPGENPIQLSSVNLLNSNSDLFIVTASDTHNEHIPSQTTVGDLTTRWSAEGSQQWIQYELESNQVVEQVGIAWHDGDERKASFQIELSEDGVQWHAVYTGESSGNTRFIEAYQFEPTTARYIRIVNNGNTVNNWNSITQVLIR</sequence>
<evidence type="ECO:0000313" key="4">
    <source>
        <dbReference type="Proteomes" id="UP000018890"/>
    </source>
</evidence>
<keyword evidence="1" id="KW-0472">Membrane</keyword>
<gene>
    <name evidence="3" type="ORF">JCM9140_2538</name>
</gene>
<reference evidence="3" key="1">
    <citation type="journal article" date="2014" name="Genome Announc.">
        <title>Draft Genome Sequences of Three Alkaliphilic Bacillus Strains, Bacillus wakoensis JCM 9140T, Bacillus akibai JCM 9157T, and Bacillus hemicellulosilyticus JCM 9152T.</title>
        <authorList>
            <person name="Yuki M."/>
            <person name="Oshima K."/>
            <person name="Suda W."/>
            <person name="Oshida Y."/>
            <person name="Kitamura K."/>
            <person name="Iida T."/>
            <person name="Hattori M."/>
            <person name="Ohkuma M."/>
        </authorList>
    </citation>
    <scope>NUCLEOTIDE SEQUENCE [LARGE SCALE GENOMIC DNA]</scope>
    <source>
        <strain evidence="3">JCM 9140</strain>
    </source>
</reference>
<evidence type="ECO:0000256" key="1">
    <source>
        <dbReference type="SAM" id="Phobius"/>
    </source>
</evidence>
<dbReference type="STRING" id="1236970.JCM9140_2538"/>
<feature type="domain" description="F5/8 type C" evidence="2">
    <location>
        <begin position="71"/>
        <end position="193"/>
    </location>
</feature>
<dbReference type="EMBL" id="BAUT01000025">
    <property type="protein sequence ID" value="GAE26469.1"/>
    <property type="molecule type" value="Genomic_DNA"/>
</dbReference>
<dbReference type="OrthoDB" id="179999at2"/>
<dbReference type="PROSITE" id="PS50022">
    <property type="entry name" value="FA58C_3"/>
    <property type="match status" value="2"/>
</dbReference>
<dbReference type="InterPro" id="IPR052407">
    <property type="entry name" value="BTB_POZ_domain_cont_9"/>
</dbReference>
<dbReference type="PANTHER" id="PTHR46306">
    <property type="entry name" value="BTB/POZ DOMAIN-CONTAINING PROTEIN 9"/>
    <property type="match status" value="1"/>
</dbReference>
<dbReference type="Pfam" id="PF00754">
    <property type="entry name" value="F5_F8_type_C"/>
    <property type="match status" value="2"/>
</dbReference>
<dbReference type="PANTHER" id="PTHR46306:SF1">
    <property type="entry name" value="BTB_POZ DOMAIN-CONTAINING PROTEIN 9"/>
    <property type="match status" value="1"/>
</dbReference>
<keyword evidence="4" id="KW-1185">Reference proteome</keyword>
<keyword evidence="1" id="KW-0812">Transmembrane</keyword>
<dbReference type="Gene3D" id="2.60.120.260">
    <property type="entry name" value="Galactose-binding domain-like"/>
    <property type="match status" value="2"/>
</dbReference>
<evidence type="ECO:0000313" key="3">
    <source>
        <dbReference type="EMBL" id="GAE26469.1"/>
    </source>
</evidence>
<dbReference type="RefSeq" id="WP_034746172.1">
    <property type="nucleotide sequence ID" value="NZ_BAUT01000025.1"/>
</dbReference>
<evidence type="ECO:0000259" key="2">
    <source>
        <dbReference type="PROSITE" id="PS50022"/>
    </source>
</evidence>
<accession>W4Q554</accession>
<feature type="domain" description="F5/8 type C" evidence="2">
    <location>
        <begin position="204"/>
        <end position="340"/>
    </location>
</feature>
<protein>
    <submittedName>
        <fullName evidence="3">F5/8 type C domain protein</fullName>
    </submittedName>
</protein>
<dbReference type="InterPro" id="IPR000421">
    <property type="entry name" value="FA58C"/>
</dbReference>